<reference evidence="1 2" key="1">
    <citation type="submission" date="2020-08" db="EMBL/GenBank/DDBJ databases">
        <title>Sphingobacterium sp. DN00404 isolated from aquaculture water.</title>
        <authorList>
            <person name="Zhang M."/>
        </authorList>
    </citation>
    <scope>NUCLEOTIDE SEQUENCE [LARGE SCALE GENOMIC DNA]</scope>
    <source>
        <strain evidence="1 2">DN00404</strain>
    </source>
</reference>
<dbReference type="InterPro" id="IPR016024">
    <property type="entry name" value="ARM-type_fold"/>
</dbReference>
<dbReference type="EMBL" id="JACOIK010000004">
    <property type="protein sequence ID" value="MBD1432699.1"/>
    <property type="molecule type" value="Genomic_DNA"/>
</dbReference>
<evidence type="ECO:0000313" key="1">
    <source>
        <dbReference type="EMBL" id="MBD1432699.1"/>
    </source>
</evidence>
<dbReference type="Gene3D" id="1.25.40.70">
    <property type="entry name" value="Phosphatidylinositol 3-kinase, accessory domain (PIK)"/>
    <property type="match status" value="1"/>
</dbReference>
<dbReference type="SUPFAM" id="SSF48371">
    <property type="entry name" value="ARM repeat"/>
    <property type="match status" value="1"/>
</dbReference>
<proteinExistence type="predicted"/>
<sequence>MKIKDIETALEIFEEACIKHSEATEQGDYKTANKYYAKIIKAATFLKSENAISNLKDYLSSSFVGIRLWAACYWLAVNEQEGIEVLEEIVKSTGIHSLTAETTLSEWKKGNLKF</sequence>
<dbReference type="InterPro" id="IPR042236">
    <property type="entry name" value="PI3K_accessory_sf"/>
</dbReference>
<dbReference type="Proteomes" id="UP000602759">
    <property type="component" value="Unassembled WGS sequence"/>
</dbReference>
<evidence type="ECO:0000313" key="2">
    <source>
        <dbReference type="Proteomes" id="UP000602759"/>
    </source>
</evidence>
<organism evidence="1 2">
    <name type="scientific">Sphingobacterium micropteri</name>
    <dbReference type="NCBI Taxonomy" id="2763501"/>
    <lineage>
        <taxon>Bacteria</taxon>
        <taxon>Pseudomonadati</taxon>
        <taxon>Bacteroidota</taxon>
        <taxon>Sphingobacteriia</taxon>
        <taxon>Sphingobacteriales</taxon>
        <taxon>Sphingobacteriaceae</taxon>
        <taxon>Sphingobacterium</taxon>
    </lineage>
</organism>
<keyword evidence="2" id="KW-1185">Reference proteome</keyword>
<dbReference type="RefSeq" id="WP_190993692.1">
    <property type="nucleotide sequence ID" value="NZ_JACOIK010000004.1"/>
</dbReference>
<accession>A0ABR7YMX9</accession>
<comment type="caution">
    <text evidence="1">The sequence shown here is derived from an EMBL/GenBank/DDBJ whole genome shotgun (WGS) entry which is preliminary data.</text>
</comment>
<protein>
    <submittedName>
        <fullName evidence="1">DUF2019 domain-containing protein</fullName>
    </submittedName>
</protein>
<gene>
    <name evidence="1" type="ORF">H8B06_07680</name>
</gene>
<name>A0ABR7YMX9_9SPHI</name>